<reference evidence="3" key="2">
    <citation type="submission" date="2010-05" db="EMBL/GenBank/DDBJ databases">
        <title>The genome sequence of Magnaporthe poae strain ATCC 64411.</title>
        <authorList>
            <person name="Ma L.-J."/>
            <person name="Dead R."/>
            <person name="Young S."/>
            <person name="Zeng Q."/>
            <person name="Koehrsen M."/>
            <person name="Alvarado L."/>
            <person name="Berlin A."/>
            <person name="Chapman S.B."/>
            <person name="Chen Z."/>
            <person name="Freedman E."/>
            <person name="Gellesch M."/>
            <person name="Goldberg J."/>
            <person name="Griggs A."/>
            <person name="Gujja S."/>
            <person name="Heilman E.R."/>
            <person name="Heiman D."/>
            <person name="Hepburn T."/>
            <person name="Howarth C."/>
            <person name="Jen D."/>
            <person name="Larson L."/>
            <person name="Mehta T."/>
            <person name="Neiman D."/>
            <person name="Pearson M."/>
            <person name="Roberts A."/>
            <person name="Saif S."/>
            <person name="Shea T."/>
            <person name="Shenoy N."/>
            <person name="Sisk P."/>
            <person name="Stolte C."/>
            <person name="Sykes S."/>
            <person name="Walk T."/>
            <person name="White J."/>
            <person name="Yandava C."/>
            <person name="Haas B."/>
            <person name="Nusbaum C."/>
            <person name="Birren B."/>
        </authorList>
    </citation>
    <scope>NUCLEOTIDE SEQUENCE [LARGE SCALE GENOMIC DNA]</scope>
    <source>
        <strain evidence="3">ATCC 64411 / 73-15</strain>
    </source>
</reference>
<dbReference type="EnsemblFungi" id="MAPG_01213T0">
    <property type="protein sequence ID" value="MAPG_01213T0"/>
    <property type="gene ID" value="MAPG_01213"/>
</dbReference>
<name>A0A0C4DN39_MAGP6</name>
<keyword evidence="3" id="KW-1185">Reference proteome</keyword>
<dbReference type="STRING" id="644358.A0A0C4DN39"/>
<dbReference type="InterPro" id="IPR009003">
    <property type="entry name" value="Peptidase_S1_PA"/>
</dbReference>
<sequence length="177" mass="19005">MARHCLKSGGSYRFQPAYYNSERLGGYDVSQTISLGGKNEDNGGCGWKNDWALLILRTKPNRGYLGFRAVTNAMSNANLDWWNYGYPQDKSGSGQLPYSHNGFKVKKTTGCGSSEGGALETTVDSFGGQSGGPIWLNQDGGAYQYGVHVGAVKGVRAIASHGSTLINAIVKARKDFP</sequence>
<dbReference type="Proteomes" id="UP000011715">
    <property type="component" value="Unassembled WGS sequence"/>
</dbReference>
<organism evidence="2 3">
    <name type="scientific">Magnaporthiopsis poae (strain ATCC 64411 / 73-15)</name>
    <name type="common">Kentucky bluegrass fungus</name>
    <name type="synonym">Magnaporthe poae</name>
    <dbReference type="NCBI Taxonomy" id="644358"/>
    <lineage>
        <taxon>Eukaryota</taxon>
        <taxon>Fungi</taxon>
        <taxon>Dikarya</taxon>
        <taxon>Ascomycota</taxon>
        <taxon>Pezizomycotina</taxon>
        <taxon>Sordariomycetes</taxon>
        <taxon>Sordariomycetidae</taxon>
        <taxon>Magnaporthales</taxon>
        <taxon>Magnaporthaceae</taxon>
        <taxon>Magnaporthiopsis</taxon>
    </lineage>
</organism>
<dbReference type="AlphaFoldDB" id="A0A0C4DN39"/>
<reference evidence="1" key="3">
    <citation type="submission" date="2011-03" db="EMBL/GenBank/DDBJ databases">
        <title>Annotation of Magnaporthe poae ATCC 64411.</title>
        <authorList>
            <person name="Ma L.-J."/>
            <person name="Dead R."/>
            <person name="Young S.K."/>
            <person name="Zeng Q."/>
            <person name="Gargeya S."/>
            <person name="Fitzgerald M."/>
            <person name="Haas B."/>
            <person name="Abouelleil A."/>
            <person name="Alvarado L."/>
            <person name="Arachchi H.M."/>
            <person name="Berlin A."/>
            <person name="Brown A."/>
            <person name="Chapman S.B."/>
            <person name="Chen Z."/>
            <person name="Dunbar C."/>
            <person name="Freedman E."/>
            <person name="Gearin G."/>
            <person name="Gellesch M."/>
            <person name="Goldberg J."/>
            <person name="Griggs A."/>
            <person name="Gujja S."/>
            <person name="Heiman D."/>
            <person name="Howarth C."/>
            <person name="Larson L."/>
            <person name="Lui A."/>
            <person name="MacDonald P.J.P."/>
            <person name="Mehta T."/>
            <person name="Montmayeur A."/>
            <person name="Murphy C."/>
            <person name="Neiman D."/>
            <person name="Pearson M."/>
            <person name="Priest M."/>
            <person name="Roberts A."/>
            <person name="Saif S."/>
            <person name="Shea T."/>
            <person name="Shenoy N."/>
            <person name="Sisk P."/>
            <person name="Stolte C."/>
            <person name="Sykes S."/>
            <person name="Yandava C."/>
            <person name="Wortman J."/>
            <person name="Nusbaum C."/>
            <person name="Birren B."/>
        </authorList>
    </citation>
    <scope>NUCLEOTIDE SEQUENCE</scope>
    <source>
        <strain evidence="1">ATCC 64411</strain>
    </source>
</reference>
<gene>
    <name evidence="1" type="ORF">MAPG_01213</name>
</gene>
<dbReference type="EMBL" id="GL876966">
    <property type="protein sequence ID" value="KLU82136.1"/>
    <property type="molecule type" value="Genomic_DNA"/>
</dbReference>
<reference evidence="2" key="4">
    <citation type="journal article" date="2015" name="G3 (Bethesda)">
        <title>Genome sequences of three phytopathogenic species of the Magnaporthaceae family of fungi.</title>
        <authorList>
            <person name="Okagaki L.H."/>
            <person name="Nunes C.C."/>
            <person name="Sailsbery J."/>
            <person name="Clay B."/>
            <person name="Brown D."/>
            <person name="John T."/>
            <person name="Oh Y."/>
            <person name="Young N."/>
            <person name="Fitzgerald M."/>
            <person name="Haas B.J."/>
            <person name="Zeng Q."/>
            <person name="Young S."/>
            <person name="Adiconis X."/>
            <person name="Fan L."/>
            <person name="Levin J.Z."/>
            <person name="Mitchell T.K."/>
            <person name="Okubara P.A."/>
            <person name="Farman M.L."/>
            <person name="Kohn L.M."/>
            <person name="Birren B."/>
            <person name="Ma L.-J."/>
            <person name="Dean R.A."/>
        </authorList>
    </citation>
    <scope>NUCLEOTIDE SEQUENCE</scope>
    <source>
        <strain evidence="2">ATCC 64411 / 73-15</strain>
    </source>
</reference>
<protein>
    <recommendedName>
        <fullName evidence="4">Peptidase S1 domain-containing protein</fullName>
    </recommendedName>
</protein>
<dbReference type="SUPFAM" id="SSF50494">
    <property type="entry name" value="Trypsin-like serine proteases"/>
    <property type="match status" value="1"/>
</dbReference>
<evidence type="ECO:0000313" key="3">
    <source>
        <dbReference type="Proteomes" id="UP000011715"/>
    </source>
</evidence>
<evidence type="ECO:0000313" key="2">
    <source>
        <dbReference type="EnsemblFungi" id="MAPG_01213T0"/>
    </source>
</evidence>
<dbReference type="OMA" id="WINGVIY"/>
<dbReference type="eggNOG" id="ENOG502SCHB">
    <property type="taxonomic scope" value="Eukaryota"/>
</dbReference>
<dbReference type="Gene3D" id="2.40.10.10">
    <property type="entry name" value="Trypsin-like serine proteases"/>
    <property type="match status" value="2"/>
</dbReference>
<accession>A0A0C4DN39</accession>
<dbReference type="OrthoDB" id="10037376at2759"/>
<proteinExistence type="predicted"/>
<dbReference type="EMBL" id="ADBL01000283">
    <property type="status" value="NOT_ANNOTATED_CDS"/>
    <property type="molecule type" value="Genomic_DNA"/>
</dbReference>
<dbReference type="InterPro" id="IPR043504">
    <property type="entry name" value="Peptidase_S1_PA_chymotrypsin"/>
</dbReference>
<reference evidence="1" key="1">
    <citation type="submission" date="2010-05" db="EMBL/GenBank/DDBJ databases">
        <title>The Genome Sequence of Magnaporthe poae strain ATCC 64411.</title>
        <authorList>
            <consortium name="The Broad Institute Genome Sequencing Platform"/>
            <consortium name="Broad Institute Genome Sequencing Center for Infectious Disease"/>
            <person name="Ma L.-J."/>
            <person name="Dead R."/>
            <person name="Young S."/>
            <person name="Zeng Q."/>
            <person name="Koehrsen M."/>
            <person name="Alvarado L."/>
            <person name="Berlin A."/>
            <person name="Chapman S.B."/>
            <person name="Chen Z."/>
            <person name="Freedman E."/>
            <person name="Gellesch M."/>
            <person name="Goldberg J."/>
            <person name="Griggs A."/>
            <person name="Gujja S."/>
            <person name="Heilman E.R."/>
            <person name="Heiman D."/>
            <person name="Hepburn T."/>
            <person name="Howarth C."/>
            <person name="Jen D."/>
            <person name="Larson L."/>
            <person name="Mehta T."/>
            <person name="Neiman D."/>
            <person name="Pearson M."/>
            <person name="Roberts A."/>
            <person name="Saif S."/>
            <person name="Shea T."/>
            <person name="Shenoy N."/>
            <person name="Sisk P."/>
            <person name="Stolte C."/>
            <person name="Sykes S."/>
            <person name="Walk T."/>
            <person name="White J."/>
            <person name="Yandava C."/>
            <person name="Haas B."/>
            <person name="Nusbaum C."/>
            <person name="Birren B."/>
        </authorList>
    </citation>
    <scope>NUCLEOTIDE SEQUENCE</scope>
    <source>
        <strain evidence="1">ATCC 64411</strain>
    </source>
</reference>
<reference evidence="2" key="5">
    <citation type="submission" date="2015-06" db="UniProtKB">
        <authorList>
            <consortium name="EnsemblFungi"/>
        </authorList>
    </citation>
    <scope>IDENTIFICATION</scope>
    <source>
        <strain evidence="2">ATCC 64411</strain>
    </source>
</reference>
<evidence type="ECO:0008006" key="4">
    <source>
        <dbReference type="Google" id="ProtNLM"/>
    </source>
</evidence>
<evidence type="ECO:0000313" key="1">
    <source>
        <dbReference type="EMBL" id="KLU82136.1"/>
    </source>
</evidence>
<dbReference type="VEuPathDB" id="FungiDB:MAPG_01213"/>